<dbReference type="GO" id="GO:0043709">
    <property type="term" value="P:cell adhesion involved in single-species biofilm formation"/>
    <property type="evidence" value="ECO:0007669"/>
    <property type="project" value="TreeGrafter"/>
</dbReference>
<dbReference type="GO" id="GO:0005886">
    <property type="term" value="C:plasma membrane"/>
    <property type="evidence" value="ECO:0007669"/>
    <property type="project" value="TreeGrafter"/>
</dbReference>
<dbReference type="PROSITE" id="PS50887">
    <property type="entry name" value="GGDEF"/>
    <property type="match status" value="1"/>
</dbReference>
<name>A0A1G5CNR8_9FIRM</name>
<dbReference type="OrthoDB" id="9804955at2"/>
<dbReference type="Gene3D" id="3.30.70.270">
    <property type="match status" value="1"/>
</dbReference>
<dbReference type="NCBIfam" id="TIGR00254">
    <property type="entry name" value="GGDEF"/>
    <property type="match status" value="1"/>
</dbReference>
<dbReference type="RefSeq" id="WP_091540042.1">
    <property type="nucleotide sequence ID" value="NZ_FMUS01000003.1"/>
</dbReference>
<dbReference type="InterPro" id="IPR000160">
    <property type="entry name" value="GGDEF_dom"/>
</dbReference>
<dbReference type="InterPro" id="IPR043128">
    <property type="entry name" value="Rev_trsase/Diguanyl_cyclase"/>
</dbReference>
<organism evidence="2 3">
    <name type="scientific">Alkaliphilus peptidifermentans DSM 18978</name>
    <dbReference type="NCBI Taxonomy" id="1120976"/>
    <lineage>
        <taxon>Bacteria</taxon>
        <taxon>Bacillati</taxon>
        <taxon>Bacillota</taxon>
        <taxon>Clostridia</taxon>
        <taxon>Peptostreptococcales</taxon>
        <taxon>Natronincolaceae</taxon>
        <taxon>Alkaliphilus</taxon>
    </lineage>
</organism>
<gene>
    <name evidence="2" type="ORF">SAMN03080606_00716</name>
</gene>
<dbReference type="CDD" id="cd01949">
    <property type="entry name" value="GGDEF"/>
    <property type="match status" value="1"/>
</dbReference>
<evidence type="ECO:0000313" key="3">
    <source>
        <dbReference type="Proteomes" id="UP000198636"/>
    </source>
</evidence>
<dbReference type="Proteomes" id="UP000198636">
    <property type="component" value="Unassembled WGS sequence"/>
</dbReference>
<accession>A0A1G5CNR8</accession>
<sequence length="208" mass="23927">MINNIDGILHKDDFIKEIENKIACGTESFTLATIDIDNFETVNTYYGEIVGDEVIKKIASILKHNILSNDMVCRSNKDEFNILFDNTSIETTFIMVEEIRKYLDKHTFQLGEKKADIDIKISGGLANYPKHARNAVELFRAADSALFRAKREGKNRVCLAADENMITRSNYYTKTQLERLLVLSRKTDKTEEFLLREALDDLLDKYSK</sequence>
<evidence type="ECO:0000313" key="2">
    <source>
        <dbReference type="EMBL" id="SCY03890.1"/>
    </source>
</evidence>
<dbReference type="AlphaFoldDB" id="A0A1G5CNR8"/>
<dbReference type="PANTHER" id="PTHR45138:SF9">
    <property type="entry name" value="DIGUANYLATE CYCLASE DGCM-RELATED"/>
    <property type="match status" value="1"/>
</dbReference>
<dbReference type="STRING" id="1120976.SAMN03080606_00716"/>
<dbReference type="InterPro" id="IPR050469">
    <property type="entry name" value="Diguanylate_Cyclase"/>
</dbReference>
<dbReference type="GO" id="GO:0052621">
    <property type="term" value="F:diguanylate cyclase activity"/>
    <property type="evidence" value="ECO:0007669"/>
    <property type="project" value="TreeGrafter"/>
</dbReference>
<feature type="domain" description="GGDEF" evidence="1">
    <location>
        <begin position="27"/>
        <end position="162"/>
    </location>
</feature>
<dbReference type="PANTHER" id="PTHR45138">
    <property type="entry name" value="REGULATORY COMPONENTS OF SENSORY TRANSDUCTION SYSTEM"/>
    <property type="match status" value="1"/>
</dbReference>
<proteinExistence type="predicted"/>
<dbReference type="Pfam" id="PF00990">
    <property type="entry name" value="GGDEF"/>
    <property type="match status" value="1"/>
</dbReference>
<protein>
    <submittedName>
        <fullName evidence="2">Diguanylate cyclase (GGDEF) domain-containing protein</fullName>
    </submittedName>
</protein>
<keyword evidence="3" id="KW-1185">Reference proteome</keyword>
<dbReference type="SMART" id="SM00267">
    <property type="entry name" value="GGDEF"/>
    <property type="match status" value="1"/>
</dbReference>
<reference evidence="2 3" key="1">
    <citation type="submission" date="2016-10" db="EMBL/GenBank/DDBJ databases">
        <authorList>
            <person name="de Groot N.N."/>
        </authorList>
    </citation>
    <scope>NUCLEOTIDE SEQUENCE [LARGE SCALE GENOMIC DNA]</scope>
    <source>
        <strain evidence="2 3">DSM 18978</strain>
    </source>
</reference>
<evidence type="ECO:0000259" key="1">
    <source>
        <dbReference type="PROSITE" id="PS50887"/>
    </source>
</evidence>
<dbReference type="EMBL" id="FMUS01000003">
    <property type="protein sequence ID" value="SCY03890.1"/>
    <property type="molecule type" value="Genomic_DNA"/>
</dbReference>
<dbReference type="SUPFAM" id="SSF55073">
    <property type="entry name" value="Nucleotide cyclase"/>
    <property type="match status" value="1"/>
</dbReference>
<dbReference type="InterPro" id="IPR029787">
    <property type="entry name" value="Nucleotide_cyclase"/>
</dbReference>
<dbReference type="GO" id="GO:1902201">
    <property type="term" value="P:negative regulation of bacterial-type flagellum-dependent cell motility"/>
    <property type="evidence" value="ECO:0007669"/>
    <property type="project" value="TreeGrafter"/>
</dbReference>